<feature type="region of interest" description="Disordered" evidence="5">
    <location>
        <begin position="1"/>
        <end position="21"/>
    </location>
</feature>
<evidence type="ECO:0000256" key="5">
    <source>
        <dbReference type="SAM" id="MobiDB-lite"/>
    </source>
</evidence>
<protein>
    <submittedName>
        <fullName evidence="7">Formate/nitrite transporter family protein</fullName>
    </submittedName>
</protein>
<dbReference type="OrthoDB" id="261587at2"/>
<feature type="transmembrane region" description="Helical" evidence="6">
    <location>
        <begin position="79"/>
        <end position="99"/>
    </location>
</feature>
<feature type="transmembrane region" description="Helical" evidence="6">
    <location>
        <begin position="46"/>
        <end position="67"/>
    </location>
</feature>
<reference evidence="7 8" key="1">
    <citation type="submission" date="2019-03" db="EMBL/GenBank/DDBJ databases">
        <title>Genome sequence of Sphingomonas sp. 17J27-24.</title>
        <authorList>
            <person name="Kim M."/>
            <person name="Maeng S."/>
            <person name="Sathiyaraj S."/>
        </authorList>
    </citation>
    <scope>NUCLEOTIDE SEQUENCE [LARGE SCALE GENOMIC DNA]</scope>
    <source>
        <strain evidence="7 8">17J27-24</strain>
    </source>
</reference>
<dbReference type="Pfam" id="PF01226">
    <property type="entry name" value="Form_Nir_trans"/>
    <property type="match status" value="1"/>
</dbReference>
<dbReference type="InterPro" id="IPR000292">
    <property type="entry name" value="For/NO2_transpt"/>
</dbReference>
<name>A0A4Y8ZTQ5_9SPHN</name>
<dbReference type="Gene3D" id="1.20.1080.10">
    <property type="entry name" value="Glycerol uptake facilitator protein"/>
    <property type="match status" value="1"/>
</dbReference>
<accession>A0A4Y8ZTQ5</accession>
<evidence type="ECO:0000256" key="3">
    <source>
        <dbReference type="ARBA" id="ARBA00022989"/>
    </source>
</evidence>
<feature type="transmembrane region" description="Helical" evidence="6">
    <location>
        <begin position="199"/>
        <end position="230"/>
    </location>
</feature>
<proteinExistence type="predicted"/>
<sequence>MAEDDTPLSETEERDVEERSAPKAKIVHAAVVRQGKDELERPLSSLFWSGVAAGVAIMASLSTEAGLHHRLPDAPWREAVSGLGYSLGFLIVILGRMQLFTEQTMVAVLPLAQSPSFARLGRVARLWSAVFGGNLVGVALITAAAVFGHLQSEEMTGAMIEVSAKLQEKTPAATFLQAIPAGFLIASVAWIRSAANENGFWIVLALTYAIAIGGFTHVIAGAAEAFFLLWSGHGSPAWVLAGFLLPALAGNIVGGTGLFAMLAHAQVKEEL</sequence>
<feature type="compositionally biased region" description="Acidic residues" evidence="5">
    <location>
        <begin position="1"/>
        <end position="15"/>
    </location>
</feature>
<dbReference type="GO" id="GO:0015499">
    <property type="term" value="F:formate transmembrane transporter activity"/>
    <property type="evidence" value="ECO:0007669"/>
    <property type="project" value="TreeGrafter"/>
</dbReference>
<feature type="transmembrane region" description="Helical" evidence="6">
    <location>
        <begin position="126"/>
        <end position="150"/>
    </location>
</feature>
<evidence type="ECO:0000256" key="6">
    <source>
        <dbReference type="SAM" id="Phobius"/>
    </source>
</evidence>
<evidence type="ECO:0000313" key="8">
    <source>
        <dbReference type="Proteomes" id="UP000298213"/>
    </source>
</evidence>
<keyword evidence="8" id="KW-1185">Reference proteome</keyword>
<dbReference type="PANTHER" id="PTHR30520:SF2">
    <property type="entry name" value="INNER MEMBRANE PROTEIN YFDC"/>
    <property type="match status" value="1"/>
</dbReference>
<dbReference type="AlphaFoldDB" id="A0A4Y8ZTQ5"/>
<dbReference type="InterPro" id="IPR023271">
    <property type="entry name" value="Aquaporin-like"/>
</dbReference>
<dbReference type="GO" id="GO:0005886">
    <property type="term" value="C:plasma membrane"/>
    <property type="evidence" value="ECO:0007669"/>
    <property type="project" value="TreeGrafter"/>
</dbReference>
<feature type="transmembrane region" description="Helical" evidence="6">
    <location>
        <begin position="171"/>
        <end position="193"/>
    </location>
</feature>
<keyword evidence="3 6" id="KW-1133">Transmembrane helix</keyword>
<feature type="transmembrane region" description="Helical" evidence="6">
    <location>
        <begin position="237"/>
        <end position="263"/>
    </location>
</feature>
<dbReference type="EMBL" id="SPDV01000019">
    <property type="protein sequence ID" value="TFI58129.1"/>
    <property type="molecule type" value="Genomic_DNA"/>
</dbReference>
<comment type="subcellular location">
    <subcellularLocation>
        <location evidence="1">Membrane</location>
        <topology evidence="1">Multi-pass membrane protein</topology>
    </subcellularLocation>
</comment>
<keyword evidence="2 6" id="KW-0812">Transmembrane</keyword>
<evidence type="ECO:0000256" key="1">
    <source>
        <dbReference type="ARBA" id="ARBA00004141"/>
    </source>
</evidence>
<dbReference type="PANTHER" id="PTHR30520">
    <property type="entry name" value="FORMATE TRANSPORTER-RELATED"/>
    <property type="match status" value="1"/>
</dbReference>
<gene>
    <name evidence="7" type="ORF">E2493_11115</name>
</gene>
<comment type="caution">
    <text evidence="7">The sequence shown here is derived from an EMBL/GenBank/DDBJ whole genome shotgun (WGS) entry which is preliminary data.</text>
</comment>
<dbReference type="RefSeq" id="WP_135086737.1">
    <property type="nucleotide sequence ID" value="NZ_SPDV01000019.1"/>
</dbReference>
<organism evidence="7 8">
    <name type="scientific">Sphingomonas parva</name>
    <dbReference type="NCBI Taxonomy" id="2555898"/>
    <lineage>
        <taxon>Bacteria</taxon>
        <taxon>Pseudomonadati</taxon>
        <taxon>Pseudomonadota</taxon>
        <taxon>Alphaproteobacteria</taxon>
        <taxon>Sphingomonadales</taxon>
        <taxon>Sphingomonadaceae</taxon>
        <taxon>Sphingomonas</taxon>
    </lineage>
</organism>
<evidence type="ECO:0000313" key="7">
    <source>
        <dbReference type="EMBL" id="TFI58129.1"/>
    </source>
</evidence>
<keyword evidence="4 6" id="KW-0472">Membrane</keyword>
<evidence type="ECO:0000256" key="4">
    <source>
        <dbReference type="ARBA" id="ARBA00023136"/>
    </source>
</evidence>
<dbReference type="Proteomes" id="UP000298213">
    <property type="component" value="Unassembled WGS sequence"/>
</dbReference>
<evidence type="ECO:0000256" key="2">
    <source>
        <dbReference type="ARBA" id="ARBA00022692"/>
    </source>
</evidence>